<sequence length="802" mass="91214">MANKEATEIKYSAEQVQEILKDYKLARTSREMSLLGRKEVLTGKAKFGIFGDGKELPQIVMAKFFKNGDFRSGYYRDQTFMMAIGELTIREFFAQLYAHPDPEADPNSAGRQMNSHFATRLIKDDGKWKSQTDMKNTSADLSPTAGQMARTLGLAQASKVYRNNEDLLDWNQFSVNGNEIAWGTIGDASTSEGIFWETMNAAGVLQVPMIMSVWDDGYGISVAKKYQTTKESISKALRGFKRTQKEPGFEIFTVKAWEYEELLTVYNDAKEVAREEHVPVLIHVEEVTQPQGHSTSGSHERYKSDERLEWEEKHCCVNQFKEWIIKEEIATEEELQELDKEARDEVQREQKKAWDAFQNPIVNEKNDILKILDQAINLYPHRDNLKSYKSTLNRKKKPLRRDVISIARRILLELRGTDSEVKSRLVNWLEEQQDVNFDRYHSHLYSETKYSPLNIEEVKPTYNSNSKKVDGRIVLRDNFDKIFEKYPNSLAFGEDVGKLGDVNLGLEGMQEKYGKIRVSDTGIREATILGQGIGLSLRGLRPIAEIQYLDYIVYCLQGLVDDVASLRYRTKGGQAYPLIVRTRGHRLEGIWHAGSPMGMIINAIRGVHVCVPRNLTEAAGFYNTLMQGDDPALVIEPLNAYRMKEKIPTNLGEFTVPLGIPDVVQEGSDITLVSYGSTFNIVESLLPNLQEMNISAELIDARSLLPFDRNKIILESLKKTNRILFIDEDVPGGATAYMMQKVIEEHGGYYYLDSPAKCLTAKAHRPAYASDGDYFSKPNAEDILEKVYEMMHEANPSKYPAI</sequence>
<dbReference type="Gene3D" id="3.40.50.920">
    <property type="match status" value="1"/>
</dbReference>
<dbReference type="SUPFAM" id="SSF52518">
    <property type="entry name" value="Thiamin diphosphate-binding fold (THDP-binding)"/>
    <property type="match status" value="2"/>
</dbReference>
<feature type="domain" description="Transketolase-like pyrimidine-binding" evidence="6">
    <location>
        <begin position="469"/>
        <end position="643"/>
    </location>
</feature>
<reference evidence="7" key="1">
    <citation type="submission" date="2022-01" db="EMBL/GenBank/DDBJ databases">
        <authorList>
            <person name="Wang Y."/>
        </authorList>
    </citation>
    <scope>NUCLEOTIDE SEQUENCE</scope>
    <source>
        <strain evidence="7">WB101</strain>
    </source>
</reference>
<evidence type="ECO:0000259" key="6">
    <source>
        <dbReference type="SMART" id="SM00861"/>
    </source>
</evidence>
<dbReference type="InterPro" id="IPR009014">
    <property type="entry name" value="Transketo_C/PFOR_II"/>
</dbReference>
<dbReference type="SMART" id="SM00861">
    <property type="entry name" value="Transket_pyr"/>
    <property type="match status" value="1"/>
</dbReference>
<comment type="caution">
    <text evidence="7">The sequence shown here is derived from an EMBL/GenBank/DDBJ whole genome shotgun (WGS) entry which is preliminary data.</text>
</comment>
<accession>A0ABS9KIK9</accession>
<comment type="cofactor">
    <cofactor evidence="1">
        <name>thiamine diphosphate</name>
        <dbReference type="ChEBI" id="CHEBI:58937"/>
    </cofactor>
</comment>
<dbReference type="InterPro" id="IPR033248">
    <property type="entry name" value="Transketolase_C"/>
</dbReference>
<evidence type="ECO:0000256" key="2">
    <source>
        <dbReference type="ARBA" id="ARBA00003906"/>
    </source>
</evidence>
<evidence type="ECO:0000256" key="4">
    <source>
        <dbReference type="ARBA" id="ARBA00023002"/>
    </source>
</evidence>
<reference evidence="7" key="2">
    <citation type="submission" date="2024-05" db="EMBL/GenBank/DDBJ databases">
        <title>Rhodohalobacter halophilus gen. nov., sp. nov., a moderately halophilic member of the family Balneolaceae.</title>
        <authorList>
            <person name="Xia J."/>
        </authorList>
    </citation>
    <scope>NUCLEOTIDE SEQUENCE</scope>
    <source>
        <strain evidence="7">WB101</strain>
    </source>
</reference>
<dbReference type="EMBL" id="JAKLWS010000040">
    <property type="protein sequence ID" value="MCG2590681.1"/>
    <property type="molecule type" value="Genomic_DNA"/>
</dbReference>
<keyword evidence="4" id="KW-0560">Oxidoreductase</keyword>
<evidence type="ECO:0000256" key="3">
    <source>
        <dbReference type="ARBA" id="ARBA00012277"/>
    </source>
</evidence>
<dbReference type="Pfam" id="PF02780">
    <property type="entry name" value="Transketolase_C"/>
    <property type="match status" value="1"/>
</dbReference>
<dbReference type="RefSeq" id="WP_237856129.1">
    <property type="nucleotide sequence ID" value="NZ_JAKLWS010000040.1"/>
</dbReference>
<organism evidence="7 8">
    <name type="scientific">Rhodohalobacter sulfatireducens</name>
    <dbReference type="NCBI Taxonomy" id="2911366"/>
    <lineage>
        <taxon>Bacteria</taxon>
        <taxon>Pseudomonadati</taxon>
        <taxon>Balneolota</taxon>
        <taxon>Balneolia</taxon>
        <taxon>Balneolales</taxon>
        <taxon>Balneolaceae</taxon>
        <taxon>Rhodohalobacter</taxon>
    </lineage>
</organism>
<name>A0ABS9KIK9_9BACT</name>
<gene>
    <name evidence="7" type="ORF">L6773_19060</name>
</gene>
<dbReference type="Proteomes" id="UP001165366">
    <property type="component" value="Unassembled WGS sequence"/>
</dbReference>
<evidence type="ECO:0000313" key="8">
    <source>
        <dbReference type="Proteomes" id="UP001165366"/>
    </source>
</evidence>
<keyword evidence="5" id="KW-0786">Thiamine pyrophosphate</keyword>
<dbReference type="Pfam" id="PF00676">
    <property type="entry name" value="E1_dh"/>
    <property type="match status" value="1"/>
</dbReference>
<comment type="function">
    <text evidence="2">E1 component of the 2-oxoglutarate dehydrogenase (OGDH) complex which catalyzes the decarboxylation of 2-oxoglutarate, the first step in the conversion of 2-oxoglutarate to succinyl-CoA and CO(2).</text>
</comment>
<dbReference type="InterPro" id="IPR029061">
    <property type="entry name" value="THDP-binding"/>
</dbReference>
<dbReference type="Gene3D" id="3.40.50.970">
    <property type="match status" value="2"/>
</dbReference>
<evidence type="ECO:0000256" key="5">
    <source>
        <dbReference type="ARBA" id="ARBA00023052"/>
    </source>
</evidence>
<evidence type="ECO:0000313" key="7">
    <source>
        <dbReference type="EMBL" id="MCG2590681.1"/>
    </source>
</evidence>
<dbReference type="CDD" id="cd02000">
    <property type="entry name" value="TPP_E1_PDC_ADC_BCADC"/>
    <property type="match status" value="1"/>
</dbReference>
<dbReference type="Pfam" id="PF02779">
    <property type="entry name" value="Transket_pyr"/>
    <property type="match status" value="1"/>
</dbReference>
<evidence type="ECO:0000256" key="1">
    <source>
        <dbReference type="ARBA" id="ARBA00001964"/>
    </source>
</evidence>
<dbReference type="InterPro" id="IPR005475">
    <property type="entry name" value="Transketolase-like_Pyr-bd"/>
</dbReference>
<keyword evidence="8" id="KW-1185">Reference proteome</keyword>
<dbReference type="EC" id="1.2.4.4" evidence="3"/>
<dbReference type="PANTHER" id="PTHR42980">
    <property type="entry name" value="2-OXOISOVALERATE DEHYDROGENASE SUBUNIT BETA-RELATED"/>
    <property type="match status" value="1"/>
</dbReference>
<dbReference type="InterPro" id="IPR001017">
    <property type="entry name" value="DH_E1"/>
</dbReference>
<proteinExistence type="predicted"/>
<dbReference type="PANTHER" id="PTHR42980:SF1">
    <property type="entry name" value="2-OXOISOVALERATE DEHYDROGENASE SUBUNIT BETA, MITOCHONDRIAL"/>
    <property type="match status" value="1"/>
</dbReference>
<dbReference type="SUPFAM" id="SSF52922">
    <property type="entry name" value="TK C-terminal domain-like"/>
    <property type="match status" value="1"/>
</dbReference>
<protein>
    <recommendedName>
        <fullName evidence="3">3-methyl-2-oxobutanoate dehydrogenase (2-methylpropanoyl-transferring)</fullName>
        <ecNumber evidence="3">1.2.4.4</ecNumber>
    </recommendedName>
</protein>